<dbReference type="InterPro" id="IPR027417">
    <property type="entry name" value="P-loop_NTPase"/>
</dbReference>
<dbReference type="Gene3D" id="1.10.8.60">
    <property type="match status" value="1"/>
</dbReference>
<keyword evidence="1" id="KW-0963">Cytoplasm</keyword>
<dbReference type="InterPro" id="IPR010921">
    <property type="entry name" value="Trp_repressor/repl_initiator"/>
</dbReference>
<evidence type="ECO:0000256" key="8">
    <source>
        <dbReference type="RuleBase" id="RU004227"/>
    </source>
</evidence>
<keyword evidence="6" id="KW-0238">DNA-binding</keyword>
<dbReference type="PROSITE" id="PS01008">
    <property type="entry name" value="DNAA"/>
    <property type="match status" value="1"/>
</dbReference>
<evidence type="ECO:0000259" key="9">
    <source>
        <dbReference type="SMART" id="SM00760"/>
    </source>
</evidence>
<dbReference type="SUPFAM" id="SSF52540">
    <property type="entry name" value="P-loop containing nucleoside triphosphate hydrolases"/>
    <property type="match status" value="1"/>
</dbReference>
<dbReference type="CDD" id="cd06571">
    <property type="entry name" value="Bac_DnaA_C"/>
    <property type="match status" value="1"/>
</dbReference>
<comment type="caution">
    <text evidence="10">The sequence shown here is derived from an EMBL/GenBank/DDBJ whole genome shotgun (WGS) entry which is preliminary data.</text>
</comment>
<evidence type="ECO:0000313" key="10">
    <source>
        <dbReference type="EMBL" id="MBP2353828.1"/>
    </source>
</evidence>
<accession>A0ABS4UQB1</accession>
<evidence type="ECO:0000256" key="1">
    <source>
        <dbReference type="ARBA" id="ARBA00022490"/>
    </source>
</evidence>
<dbReference type="PANTHER" id="PTHR30050">
    <property type="entry name" value="CHROMOSOMAL REPLICATION INITIATOR PROTEIN DNAA"/>
    <property type="match status" value="1"/>
</dbReference>
<dbReference type="SUPFAM" id="SSF48295">
    <property type="entry name" value="TrpR-like"/>
    <property type="match status" value="1"/>
</dbReference>
<organism evidence="10 11">
    <name type="scientific">Kribbella aluminosa</name>
    <dbReference type="NCBI Taxonomy" id="416017"/>
    <lineage>
        <taxon>Bacteria</taxon>
        <taxon>Bacillati</taxon>
        <taxon>Actinomycetota</taxon>
        <taxon>Actinomycetes</taxon>
        <taxon>Propionibacteriales</taxon>
        <taxon>Kribbellaceae</taxon>
        <taxon>Kribbella</taxon>
    </lineage>
</organism>
<evidence type="ECO:0000256" key="4">
    <source>
        <dbReference type="ARBA" id="ARBA00022840"/>
    </source>
</evidence>
<dbReference type="InterPro" id="IPR013317">
    <property type="entry name" value="DnaA_dom"/>
</dbReference>
<keyword evidence="4" id="KW-0067">ATP-binding</keyword>
<dbReference type="PANTHER" id="PTHR30050:SF2">
    <property type="entry name" value="CHROMOSOMAL REPLICATION INITIATOR PROTEIN DNAA"/>
    <property type="match status" value="1"/>
</dbReference>
<dbReference type="Pfam" id="PF00308">
    <property type="entry name" value="Bac_DnaA"/>
    <property type="match status" value="1"/>
</dbReference>
<reference evidence="10 11" key="1">
    <citation type="submission" date="2021-03" db="EMBL/GenBank/DDBJ databases">
        <title>Sequencing the genomes of 1000 actinobacteria strains.</title>
        <authorList>
            <person name="Klenk H.-P."/>
        </authorList>
    </citation>
    <scope>NUCLEOTIDE SEQUENCE [LARGE SCALE GENOMIC DNA]</scope>
    <source>
        <strain evidence="10 11">DSM 18824</strain>
    </source>
</reference>
<keyword evidence="3" id="KW-0547">Nucleotide-binding</keyword>
<comment type="similarity">
    <text evidence="8">Belongs to the DnaA family.</text>
</comment>
<keyword evidence="5" id="KW-0446">Lipid-binding</keyword>
<dbReference type="NCBIfam" id="TIGR00362">
    <property type="entry name" value="DnaA"/>
    <property type="match status" value="1"/>
</dbReference>
<dbReference type="InterPro" id="IPR001957">
    <property type="entry name" value="Chromosome_initiator_DnaA"/>
</dbReference>
<evidence type="ECO:0000256" key="3">
    <source>
        <dbReference type="ARBA" id="ARBA00022741"/>
    </source>
</evidence>
<keyword evidence="11" id="KW-1185">Reference proteome</keyword>
<dbReference type="Proteomes" id="UP000755585">
    <property type="component" value="Unassembled WGS sequence"/>
</dbReference>
<keyword evidence="2 8" id="KW-0235">DNA replication</keyword>
<evidence type="ECO:0000256" key="7">
    <source>
        <dbReference type="NCBIfam" id="TIGR00362"/>
    </source>
</evidence>
<evidence type="ECO:0000256" key="2">
    <source>
        <dbReference type="ARBA" id="ARBA00022705"/>
    </source>
</evidence>
<dbReference type="PRINTS" id="PR00051">
    <property type="entry name" value="DNAA"/>
</dbReference>
<gene>
    <name evidence="10" type="ORF">JOF29_004938</name>
</gene>
<dbReference type="Gene3D" id="1.10.1750.10">
    <property type="match status" value="1"/>
</dbReference>
<evidence type="ECO:0000256" key="5">
    <source>
        <dbReference type="ARBA" id="ARBA00023121"/>
    </source>
</evidence>
<dbReference type="SMART" id="SM00760">
    <property type="entry name" value="Bac_DnaA_C"/>
    <property type="match status" value="1"/>
</dbReference>
<dbReference type="InterPro" id="IPR013159">
    <property type="entry name" value="DnaA_C"/>
</dbReference>
<evidence type="ECO:0000256" key="6">
    <source>
        <dbReference type="ARBA" id="ARBA00023125"/>
    </source>
</evidence>
<feature type="domain" description="Chromosomal replication initiator DnaA C-terminal" evidence="9">
    <location>
        <begin position="179"/>
        <end position="248"/>
    </location>
</feature>
<proteinExistence type="inferred from homology"/>
<sequence length="276" mass="31690">MRYVSSEEFTNDFINAIRDDKASQFQRRYRDVDVLLIDDIQFLEGKIQTQEEFFHTFNTLHNANKQIVISSDRAPKRLEALEDRLRNRFEWGLITDIQPPDLETRIAILRKKAATERLTAPPEVLEFIASKVQTNIRELEGALIRVTAFASLNRQPVDLSLAEIVLKDLIPEGSKPEVTASMIMGQTASYFGLSIDDLCGSSRSRVLVTARQIAMYLCRELTDLSLPKIGQQFGGRDHTTVMHAERKIRQLMSERRSVFNQVTELTNRIKHQAKQQ</sequence>
<dbReference type="EMBL" id="JAGINT010000002">
    <property type="protein sequence ID" value="MBP2353828.1"/>
    <property type="molecule type" value="Genomic_DNA"/>
</dbReference>
<dbReference type="InterPro" id="IPR020591">
    <property type="entry name" value="Chromosome_initiator_DnaA-like"/>
</dbReference>
<protein>
    <recommendedName>
        <fullName evidence="7">Chromosomal replication initiator protein DnaA</fullName>
    </recommendedName>
</protein>
<dbReference type="CDD" id="cd00009">
    <property type="entry name" value="AAA"/>
    <property type="match status" value="1"/>
</dbReference>
<dbReference type="NCBIfam" id="NF010686">
    <property type="entry name" value="PRK14086.1"/>
    <property type="match status" value="1"/>
</dbReference>
<name>A0ABS4UQB1_9ACTN</name>
<dbReference type="Gene3D" id="3.40.50.300">
    <property type="entry name" value="P-loop containing nucleotide triphosphate hydrolases"/>
    <property type="match status" value="1"/>
</dbReference>
<dbReference type="Pfam" id="PF08299">
    <property type="entry name" value="Bac_DnaA_C"/>
    <property type="match status" value="1"/>
</dbReference>
<evidence type="ECO:0000313" key="11">
    <source>
        <dbReference type="Proteomes" id="UP000755585"/>
    </source>
</evidence>
<dbReference type="InterPro" id="IPR018312">
    <property type="entry name" value="Chromosome_initiator_DnaA_CS"/>
</dbReference>